<dbReference type="OrthoDB" id="4772335at2"/>
<dbReference type="Gene3D" id="3.20.80.10">
    <property type="entry name" value="Regulatory factor, effector binding domain"/>
    <property type="match status" value="1"/>
</dbReference>
<evidence type="ECO:0000259" key="1">
    <source>
        <dbReference type="Pfam" id="PF06445"/>
    </source>
</evidence>
<keyword evidence="3" id="KW-1185">Reference proteome</keyword>
<dbReference type="InterPro" id="IPR011256">
    <property type="entry name" value="Reg_factor_effector_dom_sf"/>
</dbReference>
<feature type="domain" description="GyrI-like small molecule binding" evidence="1">
    <location>
        <begin position="21"/>
        <end position="216"/>
    </location>
</feature>
<dbReference type="Pfam" id="PF06445">
    <property type="entry name" value="GyrI-like"/>
    <property type="match status" value="1"/>
</dbReference>
<comment type="caution">
    <text evidence="2">The sequence shown here is derived from an EMBL/GenBank/DDBJ whole genome shotgun (WGS) entry which is preliminary data.</text>
</comment>
<reference evidence="2 3" key="1">
    <citation type="submission" date="2018-04" db="EMBL/GenBank/DDBJ databases">
        <title>Genomic Encyclopedia of Archaeal and Bacterial Type Strains, Phase II (KMG-II): from individual species to whole genera.</title>
        <authorList>
            <person name="Goeker M."/>
        </authorList>
    </citation>
    <scope>NUCLEOTIDE SEQUENCE [LARGE SCALE GENOMIC DNA]</scope>
    <source>
        <strain evidence="2 3">DSM 18806</strain>
    </source>
</reference>
<protein>
    <recommendedName>
        <fullName evidence="1">GyrI-like small molecule binding domain-containing protein</fullName>
    </recommendedName>
</protein>
<dbReference type="PIRSF" id="PIRSF031644">
    <property type="entry name" value="UCP031644"/>
    <property type="match status" value="1"/>
</dbReference>
<sequence>MSGPIDYKKVEKNLYQPKEVPTIVDVPKMTFIMVDGKGNPNEEAGEYAKAIEMLYGLSYMIRMSKKSGNAPADFFEYVVPPLEGLWWTEADRPFDTSQKDKLIWTAIIRQPEFVTEEVFRWAVGELKKKKPDFELTKARLEEFSEGLCVQMLHLGPYDTEAVTVKAIDDFAAANGYANGISEVSPGGTVRRHHEIYLNDPRKVAPEKMKTVVRHPIRK</sequence>
<dbReference type="InterPro" id="IPR008319">
    <property type="entry name" value="GyrI-like_CCH_Lin2189-like"/>
</dbReference>
<dbReference type="InterPro" id="IPR029442">
    <property type="entry name" value="GyrI-like"/>
</dbReference>
<dbReference type="SUPFAM" id="SSF55136">
    <property type="entry name" value="Probable bacterial effector-binding domain"/>
    <property type="match status" value="1"/>
</dbReference>
<name>A0A2T5IM85_9LACT</name>
<evidence type="ECO:0000313" key="3">
    <source>
        <dbReference type="Proteomes" id="UP000244161"/>
    </source>
</evidence>
<dbReference type="Proteomes" id="UP000244161">
    <property type="component" value="Unassembled WGS sequence"/>
</dbReference>
<proteinExistence type="predicted"/>
<gene>
    <name evidence="2" type="ORF">C8U37_10657</name>
</gene>
<dbReference type="EMBL" id="QAOM01000006">
    <property type="protein sequence ID" value="PTQ84929.1"/>
    <property type="molecule type" value="Genomic_DNA"/>
</dbReference>
<evidence type="ECO:0000313" key="2">
    <source>
        <dbReference type="EMBL" id="PTQ84929.1"/>
    </source>
</evidence>
<dbReference type="RefSeq" id="WP_108032197.1">
    <property type="nucleotide sequence ID" value="NZ_QAOM01000006.1"/>
</dbReference>
<dbReference type="AlphaFoldDB" id="A0A2T5IM85"/>
<organism evidence="2 3">
    <name type="scientific">Trichococcus patagoniensis</name>
    <dbReference type="NCBI Taxonomy" id="382641"/>
    <lineage>
        <taxon>Bacteria</taxon>
        <taxon>Bacillati</taxon>
        <taxon>Bacillota</taxon>
        <taxon>Bacilli</taxon>
        <taxon>Lactobacillales</taxon>
        <taxon>Carnobacteriaceae</taxon>
        <taxon>Trichococcus</taxon>
    </lineage>
</organism>
<accession>A0A2T5IM85</accession>